<comment type="similarity">
    <text evidence="1">Belongs to the carbohydrate kinase PfkB family.</text>
</comment>
<evidence type="ECO:0000313" key="6">
    <source>
        <dbReference type="Proteomes" id="UP000184512"/>
    </source>
</evidence>
<evidence type="ECO:0000256" key="1">
    <source>
        <dbReference type="ARBA" id="ARBA00010688"/>
    </source>
</evidence>
<dbReference type="AlphaFoldDB" id="A0A1M6JT40"/>
<proteinExistence type="inferred from homology"/>
<accession>A0A1M6JT40</accession>
<dbReference type="Pfam" id="PF00294">
    <property type="entry name" value="PfkB"/>
    <property type="match status" value="1"/>
</dbReference>
<evidence type="ECO:0000256" key="3">
    <source>
        <dbReference type="ARBA" id="ARBA00022777"/>
    </source>
</evidence>
<keyword evidence="6" id="KW-1185">Reference proteome</keyword>
<reference evidence="5 6" key="1">
    <citation type="submission" date="2016-11" db="EMBL/GenBank/DDBJ databases">
        <authorList>
            <person name="Jaros S."/>
            <person name="Januszkiewicz K."/>
            <person name="Wedrychowicz H."/>
        </authorList>
    </citation>
    <scope>NUCLEOTIDE SEQUENCE [LARGE SCALE GENOMIC DNA]</scope>
    <source>
        <strain evidence="5 6">DSM 12906</strain>
    </source>
</reference>
<evidence type="ECO:0000259" key="4">
    <source>
        <dbReference type="Pfam" id="PF00294"/>
    </source>
</evidence>
<dbReference type="GO" id="GO:0016301">
    <property type="term" value="F:kinase activity"/>
    <property type="evidence" value="ECO:0007669"/>
    <property type="project" value="UniProtKB-KW"/>
</dbReference>
<feature type="domain" description="Carbohydrate kinase PfkB" evidence="4">
    <location>
        <begin position="4"/>
        <end position="292"/>
    </location>
</feature>
<protein>
    <submittedName>
        <fullName evidence="5">Sugar or nucleoside kinase, ribokinase family</fullName>
    </submittedName>
</protein>
<dbReference type="InterPro" id="IPR052700">
    <property type="entry name" value="Carb_kinase_PfkB-like"/>
</dbReference>
<dbReference type="PANTHER" id="PTHR43320">
    <property type="entry name" value="SUGAR KINASE"/>
    <property type="match status" value="1"/>
</dbReference>
<dbReference type="OrthoDB" id="7946249at2"/>
<evidence type="ECO:0000313" key="5">
    <source>
        <dbReference type="EMBL" id="SHJ49843.1"/>
    </source>
</evidence>
<evidence type="ECO:0000256" key="2">
    <source>
        <dbReference type="ARBA" id="ARBA00022679"/>
    </source>
</evidence>
<name>A0A1M6JT40_9ACTN</name>
<dbReference type="Proteomes" id="UP000184512">
    <property type="component" value="Unassembled WGS sequence"/>
</dbReference>
<organism evidence="5 6">
    <name type="scientific">Tessaracoccus bendigoensis DSM 12906</name>
    <dbReference type="NCBI Taxonomy" id="1123357"/>
    <lineage>
        <taxon>Bacteria</taxon>
        <taxon>Bacillati</taxon>
        <taxon>Actinomycetota</taxon>
        <taxon>Actinomycetes</taxon>
        <taxon>Propionibacteriales</taxon>
        <taxon>Propionibacteriaceae</taxon>
        <taxon>Tessaracoccus</taxon>
    </lineage>
</organism>
<dbReference type="STRING" id="1123357.SAMN02745244_02640"/>
<dbReference type="Gene3D" id="3.40.1190.20">
    <property type="match status" value="1"/>
</dbReference>
<dbReference type="RefSeq" id="WP_073189053.1">
    <property type="nucleotide sequence ID" value="NZ_FQZG01000053.1"/>
</dbReference>
<keyword evidence="2" id="KW-0808">Transferase</keyword>
<dbReference type="InterPro" id="IPR029056">
    <property type="entry name" value="Ribokinase-like"/>
</dbReference>
<dbReference type="InterPro" id="IPR011611">
    <property type="entry name" value="PfkB_dom"/>
</dbReference>
<keyword evidence="3 5" id="KW-0418">Kinase</keyword>
<dbReference type="EMBL" id="FQZG01000053">
    <property type="protein sequence ID" value="SHJ49843.1"/>
    <property type="molecule type" value="Genomic_DNA"/>
</dbReference>
<sequence length="308" mass="33006">MLGVIGDVVQDVVVWQLEQIRHATDTKSEVRMQRGGSAANVAAFAAPRYPTRFIGCIGDDLGGVVLTTELKQHGVDVRMQVRDVTGMIVVLIDQDGERLMFPSRGASARLETIDPAWFDGLELLHITAYSFETGSSTSDAVREAVREAKRRGIKVSLDVSSTGMIDHFGIPAFLDLMDQCHLDFISANRDESLYLGLADGQNPGPNLARFGDAVLLARQGKDSTNIFKAGRFHATVPVAPVDDVRDLTGAGDAFNAGFLTSYLSGDGDLVSNCLAGHALSARVLSCPGASEPKLNSAEKTDTQKEARA</sequence>
<dbReference type="SUPFAM" id="SSF53613">
    <property type="entry name" value="Ribokinase-like"/>
    <property type="match status" value="1"/>
</dbReference>
<dbReference type="PANTHER" id="PTHR43320:SF3">
    <property type="entry name" value="CARBOHYDRATE KINASE PFKB DOMAIN-CONTAINING PROTEIN"/>
    <property type="match status" value="1"/>
</dbReference>
<gene>
    <name evidence="5" type="ORF">SAMN02745244_02640</name>
</gene>